<dbReference type="RefSeq" id="WP_160591224.1">
    <property type="nucleotide sequence ID" value="NZ_CP047895.1"/>
</dbReference>
<dbReference type="NCBIfam" id="TIGR02595">
    <property type="entry name" value="PEP_CTERM"/>
    <property type="match status" value="1"/>
</dbReference>
<gene>
    <name evidence="2" type="ORF">GVO57_01335</name>
</gene>
<dbReference type="AlphaFoldDB" id="A0A7Z2S460"/>
<organism evidence="2 3">
    <name type="scientific">Sphingomonas changnyeongensis</name>
    <dbReference type="NCBI Taxonomy" id="2698679"/>
    <lineage>
        <taxon>Bacteria</taxon>
        <taxon>Pseudomonadati</taxon>
        <taxon>Pseudomonadota</taxon>
        <taxon>Alphaproteobacteria</taxon>
        <taxon>Sphingomonadales</taxon>
        <taxon>Sphingomonadaceae</taxon>
        <taxon>Sphingomonas</taxon>
    </lineage>
</organism>
<dbReference type="EMBL" id="CP047895">
    <property type="protein sequence ID" value="QHL89715.1"/>
    <property type="molecule type" value="Genomic_DNA"/>
</dbReference>
<dbReference type="KEGG" id="schy:GVO57_01335"/>
<reference evidence="2 3" key="1">
    <citation type="submission" date="2020-01" db="EMBL/GenBank/DDBJ databases">
        <title>Sphingomonas sp. C33 whole genome sequece.</title>
        <authorList>
            <person name="Park C."/>
        </authorList>
    </citation>
    <scope>NUCLEOTIDE SEQUENCE [LARGE SCALE GENOMIC DNA]</scope>
    <source>
        <strain evidence="2 3">C33</strain>
    </source>
</reference>
<sequence>MKTSLFVAAALATVCASAASAGTIVFTGNTSGGPLWNRPIQGNPPTPPASGVGTAVAYRFHQFAVDANGAYSFQSTAVGGWDNYAFLYSNSFNPLTPFANVIVGNDDNPLIGLAGFTTNLTAGTTYFLVITGYENIDAGAYSAEIRGPGNIAAVPEPESWALMIGGFALAGGALRVRRSRIAYA</sequence>
<dbReference type="NCBIfam" id="NF035944">
    <property type="entry name" value="PEPxxWA-CTERM"/>
    <property type="match status" value="1"/>
</dbReference>
<dbReference type="Proteomes" id="UP000464468">
    <property type="component" value="Chromosome"/>
</dbReference>
<protein>
    <submittedName>
        <fullName evidence="2">PEPxxWA-CTERM sorting domain-containing protein</fullName>
    </submittedName>
</protein>
<evidence type="ECO:0000313" key="2">
    <source>
        <dbReference type="EMBL" id="QHL89715.1"/>
    </source>
</evidence>
<evidence type="ECO:0000313" key="3">
    <source>
        <dbReference type="Proteomes" id="UP000464468"/>
    </source>
</evidence>
<name>A0A7Z2S460_9SPHN</name>
<keyword evidence="1" id="KW-0732">Signal</keyword>
<accession>A0A7Z2S460</accession>
<proteinExistence type="predicted"/>
<feature type="chain" id="PRO_5031458628" evidence="1">
    <location>
        <begin position="22"/>
        <end position="184"/>
    </location>
</feature>
<keyword evidence="3" id="KW-1185">Reference proteome</keyword>
<feature type="signal peptide" evidence="1">
    <location>
        <begin position="1"/>
        <end position="21"/>
    </location>
</feature>
<dbReference type="InterPro" id="IPR013424">
    <property type="entry name" value="Ice-binding_C"/>
</dbReference>
<evidence type="ECO:0000256" key="1">
    <source>
        <dbReference type="SAM" id="SignalP"/>
    </source>
</evidence>